<dbReference type="AlphaFoldDB" id="A0A1G4G5J0"/>
<proteinExistence type="predicted"/>
<accession>A0A1G4G5J0</accession>
<evidence type="ECO:0000259" key="1">
    <source>
        <dbReference type="Pfam" id="PF00753"/>
    </source>
</evidence>
<reference evidence="2 3" key="1">
    <citation type="submission" date="2016-08" db="EMBL/GenBank/DDBJ databases">
        <authorList>
            <person name="Seilhamer J.J."/>
        </authorList>
    </citation>
    <scope>NUCLEOTIDE SEQUENCE [LARGE SCALE GENOMIC DNA]</scope>
    <source>
        <strain evidence="2">ING2-E5A</strain>
    </source>
</reference>
<sequence length="146" mass="16513">MKRYIEKQKKSLRLEQAEKIYPTLSDGDKAEALKFHKTLESVEAVEVNDILENHQILPIGSGIEIISTPGHTEGHISLYVKEKKTLIAGDALVLVNEQLVIPYPQFAYDADKAKESVKNLFTYEIEEIICYHGGLVRGNWKDMNIG</sequence>
<dbReference type="KEGG" id="pmuc:ING2E5A_0978"/>
<dbReference type="Proteomes" id="UP000178485">
    <property type="component" value="Chromosome i"/>
</dbReference>
<dbReference type="GO" id="GO:0016787">
    <property type="term" value="F:hydrolase activity"/>
    <property type="evidence" value="ECO:0007669"/>
    <property type="project" value="UniProtKB-KW"/>
</dbReference>
<dbReference type="Gene3D" id="3.60.15.10">
    <property type="entry name" value="Ribonuclease Z/Hydroxyacylglutathione hydrolase-like"/>
    <property type="match status" value="1"/>
</dbReference>
<dbReference type="RefSeq" id="WP_071136403.1">
    <property type="nucleotide sequence ID" value="NZ_DUQN01000069.1"/>
</dbReference>
<dbReference type="EMBL" id="LT608328">
    <property type="protein sequence ID" value="SCM56643.1"/>
    <property type="molecule type" value="Genomic_DNA"/>
</dbReference>
<dbReference type="InterPro" id="IPR001279">
    <property type="entry name" value="Metallo-B-lactamas"/>
</dbReference>
<keyword evidence="2" id="KW-0378">Hydrolase</keyword>
<dbReference type="Pfam" id="PF00753">
    <property type="entry name" value="Lactamase_B"/>
    <property type="match status" value="1"/>
</dbReference>
<gene>
    <name evidence="2" type="ORF">ING2E5A_0978</name>
</gene>
<name>A0A1G4G5J0_9BACT</name>
<dbReference type="InterPro" id="IPR036866">
    <property type="entry name" value="RibonucZ/Hydroxyglut_hydro"/>
</dbReference>
<protein>
    <submittedName>
        <fullName evidence="2">Metal dependent hydrolase</fullName>
    </submittedName>
</protein>
<dbReference type="PANTHER" id="PTHR42773:SF1">
    <property type="entry name" value="METALLO-BETA-LACTAMASE FAMILY PROTEIN"/>
    <property type="match status" value="1"/>
</dbReference>
<organism evidence="2 3">
    <name type="scientific">Petrimonas mucosa</name>
    <dbReference type="NCBI Taxonomy" id="1642646"/>
    <lineage>
        <taxon>Bacteria</taxon>
        <taxon>Pseudomonadati</taxon>
        <taxon>Bacteroidota</taxon>
        <taxon>Bacteroidia</taxon>
        <taxon>Bacteroidales</taxon>
        <taxon>Dysgonomonadaceae</taxon>
        <taxon>Petrimonas</taxon>
    </lineage>
</organism>
<keyword evidence="3" id="KW-1185">Reference proteome</keyword>
<evidence type="ECO:0000313" key="3">
    <source>
        <dbReference type="Proteomes" id="UP000178485"/>
    </source>
</evidence>
<dbReference type="PANTHER" id="PTHR42773">
    <property type="entry name" value="METALLO-BETA-LACTAMASE-RELATED"/>
    <property type="match status" value="1"/>
</dbReference>
<dbReference type="STRING" id="1642646.ING2E5A_0978"/>
<feature type="domain" description="Metallo-beta-lactamase" evidence="1">
    <location>
        <begin position="14"/>
        <end position="132"/>
    </location>
</feature>
<evidence type="ECO:0000313" key="2">
    <source>
        <dbReference type="EMBL" id="SCM56643.1"/>
    </source>
</evidence>
<dbReference type="SUPFAM" id="SSF56281">
    <property type="entry name" value="Metallo-hydrolase/oxidoreductase"/>
    <property type="match status" value="1"/>
</dbReference>